<dbReference type="GO" id="GO:0016788">
    <property type="term" value="F:hydrolase activity, acting on ester bonds"/>
    <property type="evidence" value="ECO:0007669"/>
    <property type="project" value="InterPro"/>
</dbReference>
<dbReference type="InterPro" id="IPR036514">
    <property type="entry name" value="SGNH_hydro_sf"/>
</dbReference>
<dbReference type="InterPro" id="IPR050592">
    <property type="entry name" value="GDSL_lipolytic_enzyme"/>
</dbReference>
<sequence length="392" mass="39430">MKTKNTAIFANDITTIKRTAQYALATLAFAALAACGGGGGGGNTSAASNAQASANVQIVSFGDELSDVGTYAPVITASFGGGRFTTNPGEVWTQKVAEYFGGSLSAAYLGGFGQPLAASTGLGYAQGGARVQDPAGEGHAASSVPNADYAQATTVPVTQQVQNYLSAHGAFSSSQVVLVNGGTNDILLLEPSIESLVASDVAGGMDLTSAVQKEATAALVPVAQKFAATVQQIATAGAGHVVVVNVPDLGQTPLGAKVGSSGQQLLTALATVYNQAVSQTIQSFGLPAGKVVPVDLFGWQNGVIAAYQANGFSVANTGTGCNISLMVQNATNSGVSNPQAFGSSLFCAPALYTVAGADQSYMFADLTNPSTHLHALFAQYVEQQLASAGVSK</sequence>
<dbReference type="InterPro" id="IPR001087">
    <property type="entry name" value="GDSL"/>
</dbReference>
<dbReference type="PROSITE" id="PS51257">
    <property type="entry name" value="PROKAR_LIPOPROTEIN"/>
    <property type="match status" value="1"/>
</dbReference>
<dbReference type="RefSeq" id="WP_051996772.1">
    <property type="nucleotide sequence ID" value="NZ_JFHD01000045.1"/>
</dbReference>
<dbReference type="Gene3D" id="3.40.50.1110">
    <property type="entry name" value="SGNH hydrolase"/>
    <property type="match status" value="1"/>
</dbReference>
<feature type="signal peptide" evidence="1">
    <location>
        <begin position="1"/>
        <end position="33"/>
    </location>
</feature>
<name>A0A656Q9J4_9BURK</name>
<dbReference type="Proteomes" id="UP000027451">
    <property type="component" value="Unassembled WGS sequence"/>
</dbReference>
<organism evidence="2 3">
    <name type="scientific">Caballeronia zhejiangensis</name>
    <dbReference type="NCBI Taxonomy" id="871203"/>
    <lineage>
        <taxon>Bacteria</taxon>
        <taxon>Pseudomonadati</taxon>
        <taxon>Pseudomonadota</taxon>
        <taxon>Betaproteobacteria</taxon>
        <taxon>Burkholderiales</taxon>
        <taxon>Burkholderiaceae</taxon>
        <taxon>Caballeronia</taxon>
    </lineage>
</organism>
<dbReference type="PANTHER" id="PTHR45642">
    <property type="entry name" value="GDSL ESTERASE/LIPASE EXL3"/>
    <property type="match status" value="1"/>
</dbReference>
<gene>
    <name evidence="2" type="ORF">BG60_27725</name>
</gene>
<feature type="chain" id="PRO_5024828342" evidence="1">
    <location>
        <begin position="34"/>
        <end position="392"/>
    </location>
</feature>
<dbReference type="AlphaFoldDB" id="A0A656Q9J4"/>
<dbReference type="Pfam" id="PF00657">
    <property type="entry name" value="Lipase_GDSL"/>
    <property type="match status" value="1"/>
</dbReference>
<accession>A0A656Q9J4</accession>
<keyword evidence="1" id="KW-0732">Signal</keyword>
<evidence type="ECO:0000313" key="3">
    <source>
        <dbReference type="Proteomes" id="UP000027451"/>
    </source>
</evidence>
<keyword evidence="2" id="KW-0378">Hydrolase</keyword>
<proteinExistence type="predicted"/>
<evidence type="ECO:0000256" key="1">
    <source>
        <dbReference type="SAM" id="SignalP"/>
    </source>
</evidence>
<dbReference type="EMBL" id="JFHD01000045">
    <property type="protein sequence ID" value="KDR25581.1"/>
    <property type="molecule type" value="Genomic_DNA"/>
</dbReference>
<reference evidence="2 3" key="1">
    <citation type="submission" date="2014-03" db="EMBL/GenBank/DDBJ databases">
        <title>Draft Genome Sequences of Four Burkholderia Strains.</title>
        <authorList>
            <person name="Liu X.Y."/>
            <person name="Li C.X."/>
            <person name="Xu J.H."/>
        </authorList>
    </citation>
    <scope>NUCLEOTIDE SEQUENCE [LARGE SCALE GENOMIC DNA]</scope>
    <source>
        <strain evidence="2 3">OP-1</strain>
    </source>
</reference>
<keyword evidence="3" id="KW-1185">Reference proteome</keyword>
<protein>
    <submittedName>
        <fullName evidence="2">Acylhydrolase</fullName>
    </submittedName>
</protein>
<dbReference type="PANTHER" id="PTHR45642:SF141">
    <property type="entry name" value="SECRETED EFFECTOR PROTEIN SSEJ"/>
    <property type="match status" value="1"/>
</dbReference>
<dbReference type="OrthoDB" id="5292073at2"/>
<comment type="caution">
    <text evidence="2">The sequence shown here is derived from an EMBL/GenBank/DDBJ whole genome shotgun (WGS) entry which is preliminary data.</text>
</comment>
<evidence type="ECO:0000313" key="2">
    <source>
        <dbReference type="EMBL" id="KDR25581.1"/>
    </source>
</evidence>